<comment type="caution">
    <text evidence="2">The sequence shown here is derived from an EMBL/GenBank/DDBJ whole genome shotgun (WGS) entry which is preliminary data.</text>
</comment>
<evidence type="ECO:0000256" key="1">
    <source>
        <dbReference type="SAM" id="Phobius"/>
    </source>
</evidence>
<proteinExistence type="predicted"/>
<organism evidence="2 3">
    <name type="scientific">Crossiella cryophila</name>
    <dbReference type="NCBI Taxonomy" id="43355"/>
    <lineage>
        <taxon>Bacteria</taxon>
        <taxon>Bacillati</taxon>
        <taxon>Actinomycetota</taxon>
        <taxon>Actinomycetes</taxon>
        <taxon>Pseudonocardiales</taxon>
        <taxon>Pseudonocardiaceae</taxon>
        <taxon>Crossiella</taxon>
    </lineage>
</organism>
<feature type="transmembrane region" description="Helical" evidence="1">
    <location>
        <begin position="68"/>
        <end position="88"/>
    </location>
</feature>
<protein>
    <submittedName>
        <fullName evidence="2">Uncharacterized protein</fullName>
    </submittedName>
</protein>
<dbReference type="AlphaFoldDB" id="A0A7W7CD07"/>
<keyword evidence="3" id="KW-1185">Reference proteome</keyword>
<feature type="transmembrane region" description="Helical" evidence="1">
    <location>
        <begin position="45"/>
        <end position="62"/>
    </location>
</feature>
<feature type="transmembrane region" description="Helical" evidence="1">
    <location>
        <begin position="20"/>
        <end position="38"/>
    </location>
</feature>
<dbReference type="Proteomes" id="UP000533598">
    <property type="component" value="Unassembled WGS sequence"/>
</dbReference>
<sequence length="471" mass="51635">MDYYQTLPVPEPAPVVPRRHDPLAVALGNASLLGLGYLMLRRRLLFVLTALVTILLLVLLGAVSRSGWFEFVVLAWWLTMIAHGFLLARRAERVVNGRQRLIGLSATVVVLLAVGLLRYDAAGIEQTVAEAKQRGDCTQAMSALDRVWLGHHLADAPSTVRGELTVDACQRIKLATGRLTTALRGDVKELKQGYDGLTSVLTDLPGHENMVRELVNGFLGGLPAKEPCQTVAITDWLRERKPAGNVLDRSTEVVGRTAPAALTGCADGFMNAKDWERARALFQQLLDQYPGHELTDKAKDGARKATLEIELANVRNLLRGSNPAYCTRPAPYSGAAPYAKGTNRAMMFGNDAFTGRLPGEWKVGDAAEAVLVVCAGEKQYGAAVRTCPYQKRTPPQYRTDVTFHKIAIPVKAYELRTGKLVVDQKVEITGTVCPREIRYTSHIADLGPPSKFYVSESDKEVQAAFGWFINQ</sequence>
<keyword evidence="1" id="KW-1133">Transmembrane helix</keyword>
<dbReference type="RefSeq" id="WP_185004681.1">
    <property type="nucleotide sequence ID" value="NZ_BAAAUI010000081.1"/>
</dbReference>
<name>A0A7W7CD07_9PSEU</name>
<keyword evidence="1" id="KW-0812">Transmembrane</keyword>
<keyword evidence="1" id="KW-0472">Membrane</keyword>
<evidence type="ECO:0000313" key="3">
    <source>
        <dbReference type="Proteomes" id="UP000533598"/>
    </source>
</evidence>
<accession>A0A7W7CD07</accession>
<reference evidence="2 3" key="1">
    <citation type="submission" date="2020-08" db="EMBL/GenBank/DDBJ databases">
        <title>Sequencing the genomes of 1000 actinobacteria strains.</title>
        <authorList>
            <person name="Klenk H.-P."/>
        </authorList>
    </citation>
    <scope>NUCLEOTIDE SEQUENCE [LARGE SCALE GENOMIC DNA]</scope>
    <source>
        <strain evidence="2 3">DSM 44230</strain>
    </source>
</reference>
<dbReference type="EMBL" id="JACHMH010000001">
    <property type="protein sequence ID" value="MBB4678866.1"/>
    <property type="molecule type" value="Genomic_DNA"/>
</dbReference>
<gene>
    <name evidence="2" type="ORF">HNR67_004984</name>
</gene>
<feature type="transmembrane region" description="Helical" evidence="1">
    <location>
        <begin position="100"/>
        <end position="119"/>
    </location>
</feature>
<evidence type="ECO:0000313" key="2">
    <source>
        <dbReference type="EMBL" id="MBB4678866.1"/>
    </source>
</evidence>